<dbReference type="Proteomes" id="UP000234323">
    <property type="component" value="Unassembled WGS sequence"/>
</dbReference>
<name>A0A2I1HTH9_9GLOM</name>
<dbReference type="EMBL" id="LLXI01006543">
    <property type="protein sequence ID" value="PKY62166.1"/>
    <property type="molecule type" value="Genomic_DNA"/>
</dbReference>
<protein>
    <submittedName>
        <fullName evidence="1">Uncharacterized protein</fullName>
    </submittedName>
</protein>
<evidence type="ECO:0000313" key="2">
    <source>
        <dbReference type="Proteomes" id="UP000234323"/>
    </source>
</evidence>
<dbReference type="AlphaFoldDB" id="A0A2I1HTH9"/>
<comment type="caution">
    <text evidence="1">The sequence shown here is derived from an EMBL/GenBank/DDBJ whole genome shotgun (WGS) entry which is preliminary data.</text>
</comment>
<proteinExistence type="predicted"/>
<gene>
    <name evidence="1" type="ORF">RhiirA4_488187</name>
</gene>
<accession>A0A2I1HTH9</accession>
<keyword evidence="2" id="KW-1185">Reference proteome</keyword>
<evidence type="ECO:0000313" key="1">
    <source>
        <dbReference type="EMBL" id="PKY62166.1"/>
    </source>
</evidence>
<sequence>MEFINLFTFSVNRSVKDSFLQILQNLFHLEKHPVAVFCKHRIHKLIRLGADGKYEEALETQSTNG</sequence>
<organism evidence="1 2">
    <name type="scientific">Rhizophagus irregularis</name>
    <dbReference type="NCBI Taxonomy" id="588596"/>
    <lineage>
        <taxon>Eukaryota</taxon>
        <taxon>Fungi</taxon>
        <taxon>Fungi incertae sedis</taxon>
        <taxon>Mucoromycota</taxon>
        <taxon>Glomeromycotina</taxon>
        <taxon>Glomeromycetes</taxon>
        <taxon>Glomerales</taxon>
        <taxon>Glomeraceae</taxon>
        <taxon>Rhizophagus</taxon>
    </lineage>
</organism>
<reference evidence="1 2" key="1">
    <citation type="submission" date="2015-10" db="EMBL/GenBank/DDBJ databases">
        <title>Genome analyses suggest a sexual origin of heterokaryosis in a supposedly ancient asexual fungus.</title>
        <authorList>
            <person name="Ropars J."/>
            <person name="Sedzielewska K."/>
            <person name="Noel J."/>
            <person name="Charron P."/>
            <person name="Farinelli L."/>
            <person name="Marton T."/>
            <person name="Kruger M."/>
            <person name="Pelin A."/>
            <person name="Brachmann A."/>
            <person name="Corradi N."/>
        </authorList>
    </citation>
    <scope>NUCLEOTIDE SEQUENCE [LARGE SCALE GENOMIC DNA]</scope>
    <source>
        <strain evidence="1 2">A4</strain>
    </source>
</reference>